<accession>A0A1F5Z849</accession>
<dbReference type="STRING" id="1798373.A2154_00715"/>
<reference evidence="5 6" key="1">
    <citation type="journal article" date="2016" name="Nat. Commun.">
        <title>Thousands of microbial genomes shed light on interconnected biogeochemical processes in an aquifer system.</title>
        <authorList>
            <person name="Anantharaman K."/>
            <person name="Brown C.T."/>
            <person name="Hug L.A."/>
            <person name="Sharon I."/>
            <person name="Castelle C.J."/>
            <person name="Probst A.J."/>
            <person name="Thomas B.C."/>
            <person name="Singh A."/>
            <person name="Wilkins M.J."/>
            <person name="Karaoz U."/>
            <person name="Brodie E.L."/>
            <person name="Williams K.H."/>
            <person name="Hubbard S.S."/>
            <person name="Banfield J.F."/>
        </authorList>
    </citation>
    <scope>NUCLEOTIDE SEQUENCE [LARGE SCALE GENOMIC DNA]</scope>
</reference>
<keyword evidence="3" id="KW-0067">ATP-binding</keyword>
<dbReference type="NCBIfam" id="NF006828">
    <property type="entry name" value="PRK09350.1"/>
    <property type="match status" value="1"/>
</dbReference>
<dbReference type="PANTHER" id="PTHR42918">
    <property type="entry name" value="LYSYL-TRNA SYNTHETASE"/>
    <property type="match status" value="1"/>
</dbReference>
<dbReference type="InterPro" id="IPR006195">
    <property type="entry name" value="aa-tRNA-synth_II"/>
</dbReference>
<dbReference type="GO" id="GO:0000049">
    <property type="term" value="F:tRNA binding"/>
    <property type="evidence" value="ECO:0007669"/>
    <property type="project" value="TreeGrafter"/>
</dbReference>
<dbReference type="GO" id="GO:0006430">
    <property type="term" value="P:lysyl-tRNA aminoacylation"/>
    <property type="evidence" value="ECO:0007669"/>
    <property type="project" value="InterPro"/>
</dbReference>
<name>A0A1F5Z849_9BACT</name>
<dbReference type="AlphaFoldDB" id="A0A1F5Z849"/>
<keyword evidence="1" id="KW-0436">Ligase</keyword>
<gene>
    <name evidence="5" type="ORF">A2154_00715</name>
</gene>
<sequence length="356" mass="41312">MKTWQKLRAEPGLWQRYFMREQVLTAIRRFFLDRDFHEVETPLLTGSLPPESYLDIFATTLNWNDKKQIDAFLTTSPEPFLKKLLVAGIGNCFALTKSFRNSEGVSKTHNPEFTILEWYRSGADYYDIMRDCEELLIFINTYLQRSQDKNAHRVQSTKVSYQGKTVDLARSWERVSIVDAFKRYAHVDLMDCLSRETLMPVTQKKGYRVTALNTWEEMFHRIFLNEIEPQLGRGKPTIIFDYPAELAALSKKKTDDPRFAERFEFYIEGLELGDAYSELTDWKEQLIRFKAEYQKRQALGKVMHPIDMDFISALKAGLPQTGGIAVGVDRLIMLFADVGDIAQTMFFPATDLFEAP</sequence>
<evidence type="ECO:0000256" key="3">
    <source>
        <dbReference type="ARBA" id="ARBA00022840"/>
    </source>
</evidence>
<dbReference type="GO" id="GO:0005524">
    <property type="term" value="F:ATP binding"/>
    <property type="evidence" value="ECO:0007669"/>
    <property type="project" value="UniProtKB-KW"/>
</dbReference>
<evidence type="ECO:0000313" key="5">
    <source>
        <dbReference type="EMBL" id="OGG08610.1"/>
    </source>
</evidence>
<feature type="domain" description="Aminoacyl-transfer RNA synthetases class-II family profile" evidence="4">
    <location>
        <begin position="19"/>
        <end position="348"/>
    </location>
</feature>
<dbReference type="InterPro" id="IPR004364">
    <property type="entry name" value="Aa-tRNA-synt_II"/>
</dbReference>
<evidence type="ECO:0000313" key="6">
    <source>
        <dbReference type="Proteomes" id="UP000176854"/>
    </source>
</evidence>
<dbReference type="SUPFAM" id="SSF55681">
    <property type="entry name" value="Class II aaRS and biotin synthetases"/>
    <property type="match status" value="1"/>
</dbReference>
<protein>
    <submittedName>
        <fullName evidence="5">EF-P lysine aminoacylase GenX</fullName>
    </submittedName>
</protein>
<dbReference type="NCBIfam" id="TIGR00462">
    <property type="entry name" value="genX"/>
    <property type="match status" value="1"/>
</dbReference>
<keyword evidence="2" id="KW-0547">Nucleotide-binding</keyword>
<dbReference type="InterPro" id="IPR045864">
    <property type="entry name" value="aa-tRNA-synth_II/BPL/LPL"/>
</dbReference>
<dbReference type="Gene3D" id="3.30.930.10">
    <property type="entry name" value="Bira Bifunctional Protein, Domain 2"/>
    <property type="match status" value="1"/>
</dbReference>
<evidence type="ECO:0000259" key="4">
    <source>
        <dbReference type="PROSITE" id="PS50862"/>
    </source>
</evidence>
<dbReference type="EMBL" id="MFJC01000060">
    <property type="protein sequence ID" value="OGG08610.1"/>
    <property type="molecule type" value="Genomic_DNA"/>
</dbReference>
<dbReference type="PANTHER" id="PTHR42918:SF6">
    <property type="entry name" value="ELONGATION FACTOR P--(R)-BETA-LYSINE LIGASE"/>
    <property type="match status" value="1"/>
</dbReference>
<dbReference type="PROSITE" id="PS50862">
    <property type="entry name" value="AA_TRNA_LIGASE_II"/>
    <property type="match status" value="1"/>
</dbReference>
<dbReference type="InterPro" id="IPR004525">
    <property type="entry name" value="EpmA"/>
</dbReference>
<proteinExistence type="predicted"/>
<evidence type="ECO:0000256" key="1">
    <source>
        <dbReference type="ARBA" id="ARBA00022598"/>
    </source>
</evidence>
<dbReference type="GO" id="GO:0004824">
    <property type="term" value="F:lysine-tRNA ligase activity"/>
    <property type="evidence" value="ECO:0007669"/>
    <property type="project" value="InterPro"/>
</dbReference>
<dbReference type="Pfam" id="PF00152">
    <property type="entry name" value="tRNA-synt_2"/>
    <property type="match status" value="1"/>
</dbReference>
<organism evidence="5 6">
    <name type="scientific">Candidatus Gottesmanbacteria bacterium RBG_16_43_7</name>
    <dbReference type="NCBI Taxonomy" id="1798373"/>
    <lineage>
        <taxon>Bacteria</taxon>
        <taxon>Candidatus Gottesmaniibacteriota</taxon>
    </lineage>
</organism>
<comment type="caution">
    <text evidence="5">The sequence shown here is derived from an EMBL/GenBank/DDBJ whole genome shotgun (WGS) entry which is preliminary data.</text>
</comment>
<evidence type="ECO:0000256" key="2">
    <source>
        <dbReference type="ARBA" id="ARBA00022741"/>
    </source>
</evidence>
<dbReference type="Proteomes" id="UP000176854">
    <property type="component" value="Unassembled WGS sequence"/>
</dbReference>
<dbReference type="GO" id="GO:0005829">
    <property type="term" value="C:cytosol"/>
    <property type="evidence" value="ECO:0007669"/>
    <property type="project" value="TreeGrafter"/>
</dbReference>